<protein>
    <submittedName>
        <fullName evidence="1">Uncharacterized protein</fullName>
    </submittedName>
</protein>
<dbReference type="EMBL" id="CAVNYO010000478">
    <property type="protein sequence ID" value="CAK5284285.1"/>
    <property type="molecule type" value="Genomic_DNA"/>
</dbReference>
<gene>
    <name evidence="1" type="ORF">MYCIT1_LOCUS37408</name>
</gene>
<organism evidence="1 2">
    <name type="scientific">Mycena citricolor</name>
    <dbReference type="NCBI Taxonomy" id="2018698"/>
    <lineage>
        <taxon>Eukaryota</taxon>
        <taxon>Fungi</taxon>
        <taxon>Dikarya</taxon>
        <taxon>Basidiomycota</taxon>
        <taxon>Agaricomycotina</taxon>
        <taxon>Agaricomycetes</taxon>
        <taxon>Agaricomycetidae</taxon>
        <taxon>Agaricales</taxon>
        <taxon>Marasmiineae</taxon>
        <taxon>Mycenaceae</taxon>
        <taxon>Mycena</taxon>
    </lineage>
</organism>
<dbReference type="Proteomes" id="UP001295794">
    <property type="component" value="Unassembled WGS sequence"/>
</dbReference>
<proteinExistence type="predicted"/>
<evidence type="ECO:0000313" key="1">
    <source>
        <dbReference type="EMBL" id="CAK5284285.1"/>
    </source>
</evidence>
<dbReference type="AlphaFoldDB" id="A0AAD2HZN8"/>
<keyword evidence="2" id="KW-1185">Reference proteome</keyword>
<evidence type="ECO:0000313" key="2">
    <source>
        <dbReference type="Proteomes" id="UP001295794"/>
    </source>
</evidence>
<name>A0AAD2HZN8_9AGAR</name>
<reference evidence="1" key="1">
    <citation type="submission" date="2023-11" db="EMBL/GenBank/DDBJ databases">
        <authorList>
            <person name="De Vega J J."/>
            <person name="De Vega J J."/>
        </authorList>
    </citation>
    <scope>NUCLEOTIDE SEQUENCE</scope>
</reference>
<sequence length="80" mass="8832">MTNTSLAATTAMTSTPFAFSSSYFSMYSGRWLTWQVGLDSQQTRLARKRGQLSSPSTRQFTYGIRKQTRTGLASSGAYGM</sequence>
<comment type="caution">
    <text evidence="1">The sequence shown here is derived from an EMBL/GenBank/DDBJ whole genome shotgun (WGS) entry which is preliminary data.</text>
</comment>
<accession>A0AAD2HZN8</accession>